<dbReference type="InterPro" id="IPR001647">
    <property type="entry name" value="HTH_TetR"/>
</dbReference>
<dbReference type="PATRIC" id="fig|632772.20.peg.8519"/>
<dbReference type="HOGENOM" id="CLU_1382557_0_0_11"/>
<feature type="domain" description="HTH tetR-type" evidence="5">
    <location>
        <begin position="6"/>
        <end position="66"/>
    </location>
</feature>
<dbReference type="EMBL" id="AP011117">
    <property type="protein sequence ID" value="BAH47151.1"/>
    <property type="molecule type" value="Genomic_DNA"/>
</dbReference>
<dbReference type="GO" id="GO:0003700">
    <property type="term" value="F:DNA-binding transcription factor activity"/>
    <property type="evidence" value="ECO:0007669"/>
    <property type="project" value="TreeGrafter"/>
</dbReference>
<gene>
    <name evidence="6" type="ordered locus">ROP_pROB02-01380</name>
</gene>
<dbReference type="Proteomes" id="UP000002212">
    <property type="component" value="Plasmid pROB02"/>
</dbReference>
<evidence type="ECO:0000256" key="1">
    <source>
        <dbReference type="ARBA" id="ARBA00023015"/>
    </source>
</evidence>
<dbReference type="InterPro" id="IPR009057">
    <property type="entry name" value="Homeodomain-like_sf"/>
</dbReference>
<accession>C1BDU8</accession>
<keyword evidence="6" id="KW-0614">Plasmid</keyword>
<evidence type="ECO:0000313" key="7">
    <source>
        <dbReference type="Proteomes" id="UP000002212"/>
    </source>
</evidence>
<dbReference type="InterPro" id="IPR050109">
    <property type="entry name" value="HTH-type_TetR-like_transc_reg"/>
</dbReference>
<keyword evidence="2 4" id="KW-0238">DNA-binding</keyword>
<dbReference type="PRINTS" id="PR00455">
    <property type="entry name" value="HTHTETR"/>
</dbReference>
<reference evidence="6 7" key="2">
    <citation type="submission" date="2009-03" db="EMBL/GenBank/DDBJ databases">
        <title>Comparison of the complete genome sequences of Rhodococcus erythropolis PR4 and Rhodococcus opacus B4.</title>
        <authorList>
            <person name="Takarada H."/>
            <person name="Sekine M."/>
            <person name="Hosoyama A."/>
            <person name="Yamada R."/>
            <person name="Fujisawa T."/>
            <person name="Omata S."/>
            <person name="Shimizu A."/>
            <person name="Tsukatani N."/>
            <person name="Tanikawa S."/>
            <person name="Fujita N."/>
            <person name="Harayama S."/>
        </authorList>
    </citation>
    <scope>NUCLEOTIDE SEQUENCE [LARGE SCALE GENOMIC DNA]</scope>
    <source>
        <strain evidence="6 7">B4</strain>
        <plasmid evidence="6 7">pROB02</plasmid>
    </source>
</reference>
<keyword evidence="1" id="KW-0805">Transcription regulation</keyword>
<dbReference type="SUPFAM" id="SSF46689">
    <property type="entry name" value="Homeodomain-like"/>
    <property type="match status" value="1"/>
</dbReference>
<dbReference type="FunFam" id="1.10.10.60:FF:000141">
    <property type="entry name" value="TetR family transcriptional regulator"/>
    <property type="match status" value="1"/>
</dbReference>
<dbReference type="RefSeq" id="WP_012687190.1">
    <property type="nucleotide sequence ID" value="NC_012521.1"/>
</dbReference>
<evidence type="ECO:0000256" key="3">
    <source>
        <dbReference type="ARBA" id="ARBA00023163"/>
    </source>
</evidence>
<proteinExistence type="predicted"/>
<dbReference type="GO" id="GO:0045892">
    <property type="term" value="P:negative regulation of DNA-templated transcription"/>
    <property type="evidence" value="ECO:0007669"/>
    <property type="project" value="UniProtKB-ARBA"/>
</dbReference>
<dbReference type="SUPFAM" id="SSF48498">
    <property type="entry name" value="Tetracyclin repressor-like, C-terminal domain"/>
    <property type="match status" value="1"/>
</dbReference>
<dbReference type="Pfam" id="PF00440">
    <property type="entry name" value="TetR_N"/>
    <property type="match status" value="1"/>
</dbReference>
<evidence type="ECO:0000259" key="5">
    <source>
        <dbReference type="PROSITE" id="PS50977"/>
    </source>
</evidence>
<dbReference type="Gene3D" id="1.10.357.10">
    <property type="entry name" value="Tetracycline Repressor, domain 2"/>
    <property type="match status" value="1"/>
</dbReference>
<dbReference type="InterPro" id="IPR036271">
    <property type="entry name" value="Tet_transcr_reg_TetR-rel_C_sf"/>
</dbReference>
<name>C1BDU8_RHOOB</name>
<dbReference type="PROSITE" id="PS50977">
    <property type="entry name" value="HTH_TETR_2"/>
    <property type="match status" value="1"/>
</dbReference>
<dbReference type="PANTHER" id="PTHR30055">
    <property type="entry name" value="HTH-TYPE TRANSCRIPTIONAL REGULATOR RUTR"/>
    <property type="match status" value="1"/>
</dbReference>
<evidence type="ECO:0000313" key="6">
    <source>
        <dbReference type="EMBL" id="BAH47151.1"/>
    </source>
</evidence>
<evidence type="ECO:0000256" key="4">
    <source>
        <dbReference type="PROSITE-ProRule" id="PRU00335"/>
    </source>
</evidence>
<dbReference type="KEGG" id="rop:ROP_pROB02-01380"/>
<keyword evidence="3" id="KW-0804">Transcription</keyword>
<protein>
    <submittedName>
        <fullName evidence="6">Putative TetR family transcriptional regulator</fullName>
    </submittedName>
</protein>
<dbReference type="PANTHER" id="PTHR30055:SF234">
    <property type="entry name" value="HTH-TYPE TRANSCRIPTIONAL REGULATOR BETI"/>
    <property type="match status" value="1"/>
</dbReference>
<reference evidence="6 7" key="1">
    <citation type="journal article" date="2005" name="J. Biosci. Bioeng.">
        <title>Isolation and characterization of benzene-tolerant Rhodococcus opacus strains.</title>
        <authorList>
            <person name="Na K.S."/>
            <person name="Kuroda A."/>
            <person name="Takiguchi N."/>
            <person name="Ikeda T."/>
            <person name="Ohtake H."/>
            <person name="Kato J."/>
        </authorList>
    </citation>
    <scope>NUCLEOTIDE SEQUENCE [LARGE SCALE GENOMIC DNA]</scope>
    <source>
        <strain evidence="6 7">B4</strain>
        <plasmid evidence="6">pROB02</plasmid>
    </source>
</reference>
<sequence>MPSDEQDNRERILAAARRHFNSPGYNSARVADIAKDAGVSRATVYNHFPDKDAILAALVDEYLAGYARIGEAMSATVDVGDTVFAILLRMVEDTLMWRVENADLRPAIDVARQVLPANLLEANRAADEVLRGHLADVYRRSTAHGIVRDDIDPEFAASALYSMIEAVLNATDVGSSVDEIKSAALQLALLQWYAVYTIVPEQSPRLDSI</sequence>
<evidence type="ECO:0000256" key="2">
    <source>
        <dbReference type="ARBA" id="ARBA00023125"/>
    </source>
</evidence>
<dbReference type="OrthoDB" id="268339at2"/>
<organism evidence="6 7">
    <name type="scientific">Rhodococcus opacus (strain B4)</name>
    <dbReference type="NCBI Taxonomy" id="632772"/>
    <lineage>
        <taxon>Bacteria</taxon>
        <taxon>Bacillati</taxon>
        <taxon>Actinomycetota</taxon>
        <taxon>Actinomycetes</taxon>
        <taxon>Mycobacteriales</taxon>
        <taxon>Nocardiaceae</taxon>
        <taxon>Rhodococcus</taxon>
    </lineage>
</organism>
<dbReference type="GO" id="GO:0000976">
    <property type="term" value="F:transcription cis-regulatory region binding"/>
    <property type="evidence" value="ECO:0007669"/>
    <property type="project" value="TreeGrafter"/>
</dbReference>
<feature type="DNA-binding region" description="H-T-H motif" evidence="4">
    <location>
        <begin position="29"/>
        <end position="48"/>
    </location>
</feature>
<dbReference type="AlphaFoldDB" id="C1BDU8"/>
<geneLocation type="plasmid" evidence="6 7">
    <name>pROB02</name>
</geneLocation>